<protein>
    <submittedName>
        <fullName evidence="7">Lysylphosphatidylglycerol synthase transmembrane domain-containing protein</fullName>
    </submittedName>
</protein>
<dbReference type="InterPro" id="IPR022791">
    <property type="entry name" value="L-PG_synthase/AglD"/>
</dbReference>
<feature type="transmembrane region" description="Helical" evidence="6">
    <location>
        <begin position="21"/>
        <end position="43"/>
    </location>
</feature>
<evidence type="ECO:0000256" key="6">
    <source>
        <dbReference type="SAM" id="Phobius"/>
    </source>
</evidence>
<evidence type="ECO:0000256" key="2">
    <source>
        <dbReference type="ARBA" id="ARBA00022475"/>
    </source>
</evidence>
<sequence>MTDPAPVARRTPWWKGRALRLTLTTFVVGAVAVLFAISLSRNWQDVREQDLTPSWWWAVAIALFAAAVPVTGLLWRSLLLRLQPDAVVTRTEAVSVQSASWLLKYIPGQVGSTLNKVLWAGRKSISRGAVLISVVYENVFLQVCSLAPGAAIVVAALGPQVLGDEPYVLALPLLALLPMALVLWRPAFHRAVDVAARRALKREVPRSFFLSTRATLVLLVGFTVPRLLNAAGFVVLATAVTDVPPDEWAVFGAAYVLAGAIGILAVLVPSGLGVREAVIVAVLAPFVGIAAAIVVSVLARLCSTVGDALVALVYVLTRRTIPKEIRP</sequence>
<feature type="transmembrane region" description="Helical" evidence="6">
    <location>
        <begin position="129"/>
        <end position="155"/>
    </location>
</feature>
<reference evidence="7 8" key="1">
    <citation type="journal article" date="2019" name="Int. J. Syst. Evol. Microbiol.">
        <title>The Global Catalogue of Microorganisms (GCM) 10K type strain sequencing project: providing services to taxonomists for standard genome sequencing and annotation.</title>
        <authorList>
            <consortium name="The Broad Institute Genomics Platform"/>
            <consortium name="The Broad Institute Genome Sequencing Center for Infectious Disease"/>
            <person name="Wu L."/>
            <person name="Ma J."/>
        </authorList>
    </citation>
    <scope>NUCLEOTIDE SEQUENCE [LARGE SCALE GENOMIC DNA]</scope>
    <source>
        <strain evidence="7 8">JCM 15749</strain>
    </source>
</reference>
<evidence type="ECO:0000256" key="4">
    <source>
        <dbReference type="ARBA" id="ARBA00022989"/>
    </source>
</evidence>
<dbReference type="RefSeq" id="WP_344326362.1">
    <property type="nucleotide sequence ID" value="NZ_BAAAPY010000004.1"/>
</dbReference>
<evidence type="ECO:0000313" key="7">
    <source>
        <dbReference type="EMBL" id="GAA2076179.1"/>
    </source>
</evidence>
<feature type="transmembrane region" description="Helical" evidence="6">
    <location>
        <begin position="248"/>
        <end position="268"/>
    </location>
</feature>
<proteinExistence type="predicted"/>
<keyword evidence="3 6" id="KW-0812">Transmembrane</keyword>
<feature type="transmembrane region" description="Helical" evidence="6">
    <location>
        <begin position="167"/>
        <end position="187"/>
    </location>
</feature>
<comment type="caution">
    <text evidence="7">The sequence shown here is derived from an EMBL/GenBank/DDBJ whole genome shotgun (WGS) entry which is preliminary data.</text>
</comment>
<evidence type="ECO:0000313" key="8">
    <source>
        <dbReference type="Proteomes" id="UP001501480"/>
    </source>
</evidence>
<feature type="transmembrane region" description="Helical" evidence="6">
    <location>
        <begin position="208"/>
        <end position="228"/>
    </location>
</feature>
<dbReference type="Pfam" id="PF03706">
    <property type="entry name" value="LPG_synthase_TM"/>
    <property type="match status" value="1"/>
</dbReference>
<name>A0ABN2VXK2_9ACTN</name>
<keyword evidence="8" id="KW-1185">Reference proteome</keyword>
<comment type="subcellular location">
    <subcellularLocation>
        <location evidence="1">Cell membrane</location>
        <topology evidence="1">Multi-pass membrane protein</topology>
    </subcellularLocation>
</comment>
<feature type="transmembrane region" description="Helical" evidence="6">
    <location>
        <begin position="55"/>
        <end position="75"/>
    </location>
</feature>
<keyword evidence="4 6" id="KW-1133">Transmembrane helix</keyword>
<keyword evidence="2" id="KW-1003">Cell membrane</keyword>
<organism evidence="7 8">
    <name type="scientific">Aeromicrobium halocynthiae</name>
    <dbReference type="NCBI Taxonomy" id="560557"/>
    <lineage>
        <taxon>Bacteria</taxon>
        <taxon>Bacillati</taxon>
        <taxon>Actinomycetota</taxon>
        <taxon>Actinomycetes</taxon>
        <taxon>Propionibacteriales</taxon>
        <taxon>Nocardioidaceae</taxon>
        <taxon>Aeromicrobium</taxon>
    </lineage>
</organism>
<evidence type="ECO:0000256" key="1">
    <source>
        <dbReference type="ARBA" id="ARBA00004651"/>
    </source>
</evidence>
<dbReference type="EMBL" id="BAAAPY010000004">
    <property type="protein sequence ID" value="GAA2076179.1"/>
    <property type="molecule type" value="Genomic_DNA"/>
</dbReference>
<dbReference type="Proteomes" id="UP001501480">
    <property type="component" value="Unassembled WGS sequence"/>
</dbReference>
<feature type="transmembrane region" description="Helical" evidence="6">
    <location>
        <begin position="277"/>
        <end position="299"/>
    </location>
</feature>
<keyword evidence="5 6" id="KW-0472">Membrane</keyword>
<evidence type="ECO:0000256" key="3">
    <source>
        <dbReference type="ARBA" id="ARBA00022692"/>
    </source>
</evidence>
<accession>A0ABN2VXK2</accession>
<gene>
    <name evidence="7" type="ORF">GCM10009821_14230</name>
</gene>
<evidence type="ECO:0000256" key="5">
    <source>
        <dbReference type="ARBA" id="ARBA00023136"/>
    </source>
</evidence>